<gene>
    <name evidence="10" type="ORF">BP5553_07372</name>
</gene>
<keyword evidence="3" id="KW-0808">Transferase</keyword>
<dbReference type="GeneID" id="43600221"/>
<comment type="subcellular location">
    <subcellularLocation>
        <location evidence="8">Endomembrane system</location>
        <topology evidence="8">Single-pass membrane protein</topology>
    </subcellularLocation>
    <subcellularLocation>
        <location evidence="1">Membrane</location>
        <topology evidence="1">Single-pass type II membrane protein</topology>
    </subcellularLocation>
</comment>
<evidence type="ECO:0000256" key="7">
    <source>
        <dbReference type="ARBA" id="ARBA00023136"/>
    </source>
</evidence>
<comment type="caution">
    <text evidence="10">The sequence shown here is derived from an EMBL/GenBank/DDBJ whole genome shotgun (WGS) entry which is preliminary data.</text>
</comment>
<evidence type="ECO:0000259" key="9">
    <source>
        <dbReference type="Pfam" id="PF02434"/>
    </source>
</evidence>
<keyword evidence="6" id="KW-1133">Transmembrane helix</keyword>
<dbReference type="GO" id="GO:0016757">
    <property type="term" value="F:glycosyltransferase activity"/>
    <property type="evidence" value="ECO:0007669"/>
    <property type="project" value="UniProtKB-KW"/>
</dbReference>
<dbReference type="RefSeq" id="XP_031868264.1">
    <property type="nucleotide sequence ID" value="XM_032015995.1"/>
</dbReference>
<organism evidence="10 11">
    <name type="scientific">Venustampulla echinocandica</name>
    <dbReference type="NCBI Taxonomy" id="2656787"/>
    <lineage>
        <taxon>Eukaryota</taxon>
        <taxon>Fungi</taxon>
        <taxon>Dikarya</taxon>
        <taxon>Ascomycota</taxon>
        <taxon>Pezizomycotina</taxon>
        <taxon>Leotiomycetes</taxon>
        <taxon>Helotiales</taxon>
        <taxon>Pleuroascaceae</taxon>
        <taxon>Venustampulla</taxon>
    </lineage>
</organism>
<keyword evidence="4" id="KW-0812">Transmembrane</keyword>
<dbReference type="EMBL" id="NPIC01000006">
    <property type="protein sequence ID" value="RDL35441.1"/>
    <property type="molecule type" value="Genomic_DNA"/>
</dbReference>
<accession>A0A370TJ98</accession>
<sequence>MKLPTLMNMGKCQRLLFLSILVCYLGTTAIYSIVPRHDRGTLLHPLKSFLGGSRPNTEPQTPHEGLGHLAKYNLTPTFEYSRRTIQTKYFEGPRSTLTVLDKTNLFGDWQTLSLEVDDLSYVALEPELPPLTLHVPSSPEVDTSIISFGIATNVQRLPDAIPQLKHWLPHTESSLHILVPPSDKIPTLQKQMNDLGINTSIKESPLEFAKSYFALVKELYEKRTPDTKWLVLIDDDTFVPSLAALLTRLNKAYDPSDELLIAAMSDNMKQIQIFGLLPYGGGGVFISVPLAAKLVEPKVWDACMEIPDNQGDQIVAECLRQHSAVRPTFDPGLNQMDISGGGDVAAGYYESGRQMLTVHHWRSPQRWYDIDTPTVSYVSKACGDEGVLMRWLFKGDIVLSNGYSIAEYPNGIEITELEKIEHTWPEELSKFEHRIGPLRKKMNSDDKRTLKMVDTEILEGYGVRQTYLEQEETEQPTRRNDRVLELLWEL</sequence>
<evidence type="ECO:0000256" key="5">
    <source>
        <dbReference type="ARBA" id="ARBA00022968"/>
    </source>
</evidence>
<name>A0A370TJ98_9HELO</name>
<keyword evidence="2" id="KW-0328">Glycosyltransferase</keyword>
<evidence type="ECO:0000256" key="8">
    <source>
        <dbReference type="ARBA" id="ARBA00037847"/>
    </source>
</evidence>
<evidence type="ECO:0000313" key="11">
    <source>
        <dbReference type="Proteomes" id="UP000254866"/>
    </source>
</evidence>
<evidence type="ECO:0000313" key="10">
    <source>
        <dbReference type="EMBL" id="RDL35441.1"/>
    </source>
</evidence>
<dbReference type="Gene3D" id="3.90.550.50">
    <property type="match status" value="1"/>
</dbReference>
<dbReference type="InterPro" id="IPR003378">
    <property type="entry name" value="Fringe-like_glycosylTrfase"/>
</dbReference>
<evidence type="ECO:0000256" key="1">
    <source>
        <dbReference type="ARBA" id="ARBA00004606"/>
    </source>
</evidence>
<dbReference type="STRING" id="2656787.A0A370TJ98"/>
<keyword evidence="11" id="KW-1185">Reference proteome</keyword>
<reference evidence="10 11" key="1">
    <citation type="journal article" date="2018" name="IMA Fungus">
        <title>IMA Genome-F 9: Draft genome sequence of Annulohypoxylon stygium, Aspergillus mulundensis, Berkeleyomyces basicola (syn. Thielaviopsis basicola), Ceratocystis smalleyi, two Cercospora beticola strains, Coleophoma cylindrospora, Fusarium fracticaudum, Phialophora cf. hyalina, and Morchella septimelata.</title>
        <authorList>
            <person name="Wingfield B.D."/>
            <person name="Bills G.F."/>
            <person name="Dong Y."/>
            <person name="Huang W."/>
            <person name="Nel W.J."/>
            <person name="Swalarsk-Parry B.S."/>
            <person name="Vaghefi N."/>
            <person name="Wilken P.M."/>
            <person name="An Z."/>
            <person name="de Beer Z.W."/>
            <person name="De Vos L."/>
            <person name="Chen L."/>
            <person name="Duong T.A."/>
            <person name="Gao Y."/>
            <person name="Hammerbacher A."/>
            <person name="Kikkert J.R."/>
            <person name="Li Y."/>
            <person name="Li H."/>
            <person name="Li K."/>
            <person name="Li Q."/>
            <person name="Liu X."/>
            <person name="Ma X."/>
            <person name="Naidoo K."/>
            <person name="Pethybridge S.J."/>
            <person name="Sun J."/>
            <person name="Steenkamp E.T."/>
            <person name="van der Nest M.A."/>
            <person name="van Wyk S."/>
            <person name="Wingfield M.J."/>
            <person name="Xiong C."/>
            <person name="Yue Q."/>
            <person name="Zhang X."/>
        </authorList>
    </citation>
    <scope>NUCLEOTIDE SEQUENCE [LARGE SCALE GENOMIC DNA]</scope>
    <source>
        <strain evidence="10 11">BP 5553</strain>
    </source>
</reference>
<keyword evidence="7" id="KW-0472">Membrane</keyword>
<evidence type="ECO:0000256" key="4">
    <source>
        <dbReference type="ARBA" id="ARBA00022692"/>
    </source>
</evidence>
<keyword evidence="5" id="KW-0735">Signal-anchor</keyword>
<evidence type="ECO:0000256" key="6">
    <source>
        <dbReference type="ARBA" id="ARBA00022989"/>
    </source>
</evidence>
<dbReference type="Proteomes" id="UP000254866">
    <property type="component" value="Unassembled WGS sequence"/>
</dbReference>
<evidence type="ECO:0000256" key="3">
    <source>
        <dbReference type="ARBA" id="ARBA00022679"/>
    </source>
</evidence>
<dbReference type="Pfam" id="PF02434">
    <property type="entry name" value="Fringe"/>
    <property type="match status" value="1"/>
</dbReference>
<feature type="domain" description="Fringe-like glycosyltransferase" evidence="9">
    <location>
        <begin position="188"/>
        <end position="326"/>
    </location>
</feature>
<dbReference type="PANTHER" id="PTHR10811">
    <property type="entry name" value="FRINGE-RELATED"/>
    <property type="match status" value="1"/>
</dbReference>
<dbReference type="AlphaFoldDB" id="A0A370TJ98"/>
<protein>
    <recommendedName>
        <fullName evidence="9">Fringe-like glycosyltransferase domain-containing protein</fullName>
    </recommendedName>
</protein>
<dbReference type="OrthoDB" id="414175at2759"/>
<dbReference type="GO" id="GO:0016020">
    <property type="term" value="C:membrane"/>
    <property type="evidence" value="ECO:0007669"/>
    <property type="project" value="UniProtKB-SubCell"/>
</dbReference>
<dbReference type="GO" id="GO:0012505">
    <property type="term" value="C:endomembrane system"/>
    <property type="evidence" value="ECO:0007669"/>
    <property type="project" value="UniProtKB-SubCell"/>
</dbReference>
<proteinExistence type="predicted"/>
<evidence type="ECO:0000256" key="2">
    <source>
        <dbReference type="ARBA" id="ARBA00022676"/>
    </source>
</evidence>